<proteinExistence type="predicted"/>
<name>A0A1F6V508_9BACT</name>
<protein>
    <submittedName>
        <fullName evidence="1">Uncharacterized protein</fullName>
    </submittedName>
</protein>
<dbReference type="AlphaFoldDB" id="A0A1F6V508"/>
<dbReference type="Proteomes" id="UP000178700">
    <property type="component" value="Unassembled WGS sequence"/>
</dbReference>
<reference evidence="1 2" key="1">
    <citation type="journal article" date="2016" name="Nat. Commun.">
        <title>Thousands of microbial genomes shed light on interconnected biogeochemical processes in an aquifer system.</title>
        <authorList>
            <person name="Anantharaman K."/>
            <person name="Brown C.T."/>
            <person name="Hug L.A."/>
            <person name="Sharon I."/>
            <person name="Castelle C.J."/>
            <person name="Probst A.J."/>
            <person name="Thomas B.C."/>
            <person name="Singh A."/>
            <person name="Wilkins M.J."/>
            <person name="Karaoz U."/>
            <person name="Brodie E.L."/>
            <person name="Williams K.H."/>
            <person name="Hubbard S.S."/>
            <person name="Banfield J.F."/>
        </authorList>
    </citation>
    <scope>NUCLEOTIDE SEQUENCE [LARGE SCALE GENOMIC DNA]</scope>
</reference>
<dbReference type="EMBL" id="MFTJ01000038">
    <property type="protein sequence ID" value="OGI64757.1"/>
    <property type="molecule type" value="Genomic_DNA"/>
</dbReference>
<sequence>MFENSNINSENDLPKNNSEIKNFSAHLIEGVKPIMVCIGTPEDFQTVEIEHPEHREHLSNDFLLKDLKNLDWAKGTYDFKEGEDVLTAGPRIYAISPIDNSNKFSGGFGHCMGLIVAGIDKKTGENISFITHQPSSFSEDFTVDLKKRLNEMKERCRQGSVDAIIVGGISNSNELFKKIYVKTIHFLSKETRQTFGFEPVIVNGPKVLVPVTVDEVSFDNKNRRLYLIRSKVNSNIGSFVDSSFNKQNREMGTDFI</sequence>
<evidence type="ECO:0000313" key="2">
    <source>
        <dbReference type="Proteomes" id="UP000178700"/>
    </source>
</evidence>
<comment type="caution">
    <text evidence="1">The sequence shown here is derived from an EMBL/GenBank/DDBJ whole genome shotgun (WGS) entry which is preliminary data.</text>
</comment>
<organism evidence="1 2">
    <name type="scientific">Candidatus Nomurabacteria bacterium RIFCSPHIGHO2_01_FULL_39_10</name>
    <dbReference type="NCBI Taxonomy" id="1801733"/>
    <lineage>
        <taxon>Bacteria</taxon>
        <taxon>Candidatus Nomuraibacteriota</taxon>
    </lineage>
</organism>
<evidence type="ECO:0000313" key="1">
    <source>
        <dbReference type="EMBL" id="OGI64757.1"/>
    </source>
</evidence>
<accession>A0A1F6V508</accession>
<gene>
    <name evidence="1" type="ORF">A2642_03575</name>
</gene>